<accession>A0A7M5UCC3</accession>
<evidence type="ECO:0000256" key="6">
    <source>
        <dbReference type="ARBA" id="ARBA00023242"/>
    </source>
</evidence>
<dbReference type="GO" id="GO:0008270">
    <property type="term" value="F:zinc ion binding"/>
    <property type="evidence" value="ECO:0007669"/>
    <property type="project" value="InterPro"/>
</dbReference>
<dbReference type="GO" id="GO:0016251">
    <property type="term" value="F:RNA polymerase II general transcription initiation factor activity"/>
    <property type="evidence" value="ECO:0007669"/>
    <property type="project" value="TreeGrafter"/>
</dbReference>
<dbReference type="InterPro" id="IPR057991">
    <property type="entry name" value="TPR_TAF2_C"/>
</dbReference>
<sequence length="1194" mass="135550">MKKGIHQAKKEYKLVHQILCVTFVDFQRQTLQGFVELHIQPLVPLLSRIKLNCRQCRIYRVCIKGPGLDSWLEAAFLTDDPCAKIGTDSRKRNLDYFYSNLQNAVNQTEPENDGGEITVRLPSETMPLVEDKKILRVSIEFVLDKPSSGIHFCIPNGEGSFAKRNAHMFSYNWGNSSRLWFPCIDSLSEICTWKIEVTADPDMMVVSPGDLAEKIYTEDEKRITHHFTLTTPTSASNIGIAVGPFEVVSDPEMSDVTYFVLPGLKPLVKNTTSFLAEAFEFFEETLNTQYPHSTFKLVFVDEAYETSQVFQSLAILNTNLLHPPFIIEQPFETRRYLIESLAQQFFGMFVSIQSWADLWLIRGISLYLTGLFVKKMFGNNEYRHWLMKEMETLCIYELDGPSLAPLYPFPLAAVPLDGKYDSKHEIKQESLLKQHPHLISSEQLKMLETKSHLIMRMVELRIGQDLLMQTFNKVLSLATSAAARRSDSSHWNSMLISTNGFLKTISTVSGKDINVFVDQWICHTGVAKFNVSFSFNRKRNIIELEMTQYSGKGCQKYVGPLIVCVQELDGSFSHTVQVEDTVSRHEIPCHSKSRRNKKKKIPLITGEEVDMDLSATFDTDSPVLWVRVDPDMTWARRVIIQQPDYMWQYQLRYERDVTSQIEAVRALQKYPCIGTRNALVDILHQNEAFFRVRTECAQSLAKVLIADTELSGEQTELIEIFEKMFGSKACASIPRYNDFSNFITYFIQKAIPFALSNQRLDNTQCASFITKFILNLLKFNDNRTNHFSDGGYLSALIEALGNTIGPADNRITETTVKSSLPLNEEARAVLSEVNRRLNMEKILSSFKYSVTCSCLKAIRRLQVTGHIPAESAFFRKYSQYGLFEDIRLTALEILVDFVHVNSSEKDLDWLLDLVEKDPVPRIRHHIVMCLTKSPPFEKKKSVDSVFNNLTLVERLWQLMNSDCTLEYRLRCSIMEFYSTLWGRITPPCVPSHGFGVVIDLKEKKALSNITAPKAPASPEMGASVSAGEEGTLAKKRRLSVEHFDDQMMDSFPGTPMSMCSEGSATNKIKLKIKLAGEETSHDSGSDFLPPVKTNDPLGLSLLDDNESNSSKKVKKKKKKKHKHKDKNKDHEKNSSKGLDLANTSLPGVNRELSLDDRLASANSPLSLSLSRTGEEFKPDNVTEMMVDSDELSDM</sequence>
<dbReference type="SUPFAM" id="SSF55486">
    <property type="entry name" value="Metalloproteases ('zincins'), catalytic domain"/>
    <property type="match status" value="1"/>
</dbReference>
<evidence type="ECO:0000256" key="7">
    <source>
        <dbReference type="ARBA" id="ARBA00033345"/>
    </source>
</evidence>
<dbReference type="SUPFAM" id="SSF63737">
    <property type="entry name" value="Leukotriene A4 hydrolase N-terminal domain"/>
    <property type="match status" value="1"/>
</dbReference>
<dbReference type="GO" id="GO:0000976">
    <property type="term" value="F:transcription cis-regulatory region binding"/>
    <property type="evidence" value="ECO:0007669"/>
    <property type="project" value="TreeGrafter"/>
</dbReference>
<feature type="region of interest" description="Disordered" evidence="8">
    <location>
        <begin position="1079"/>
        <end position="1145"/>
    </location>
</feature>
<dbReference type="PANTHER" id="PTHR15137">
    <property type="entry name" value="TRANSCRIPTION INITIATION FACTOR TFIID"/>
    <property type="match status" value="1"/>
</dbReference>
<keyword evidence="13" id="KW-1185">Reference proteome</keyword>
<feature type="domain" description="Transcription initiation factor TFIID subunit 2 Ig-like" evidence="10">
    <location>
        <begin position="525"/>
        <end position="643"/>
    </location>
</feature>
<dbReference type="InterPro" id="IPR057345">
    <property type="entry name" value="Ig-like_TAF2"/>
</dbReference>
<dbReference type="GO" id="GO:0008237">
    <property type="term" value="F:metallopeptidase activity"/>
    <property type="evidence" value="ECO:0007669"/>
    <property type="project" value="InterPro"/>
</dbReference>
<dbReference type="Gene3D" id="1.10.390.10">
    <property type="entry name" value="Neutral Protease Domain 2"/>
    <property type="match status" value="1"/>
</dbReference>
<proteinExistence type="inferred from homology"/>
<dbReference type="OrthoDB" id="308861at2759"/>
<keyword evidence="4" id="KW-0805">Transcription regulation</keyword>
<protein>
    <recommendedName>
        <fullName evidence="3">Transcription initiation factor TFIID subunit 2</fullName>
    </recommendedName>
    <alternativeName>
        <fullName evidence="7">Transcription initiation factor TFIID 150 kDa subunit</fullName>
    </alternativeName>
</protein>
<dbReference type="Gene3D" id="2.60.40.1730">
    <property type="entry name" value="tricorn interacting facor f3 domain"/>
    <property type="match status" value="1"/>
</dbReference>
<evidence type="ECO:0000313" key="13">
    <source>
        <dbReference type="Proteomes" id="UP000594262"/>
    </source>
</evidence>
<feature type="compositionally biased region" description="Basic residues" evidence="8">
    <location>
        <begin position="1111"/>
        <end position="1125"/>
    </location>
</feature>
<dbReference type="Pfam" id="PF25577">
    <property type="entry name" value="TPR_TAF2_C"/>
    <property type="match status" value="1"/>
</dbReference>
<organism evidence="12 13">
    <name type="scientific">Clytia hemisphaerica</name>
    <dbReference type="NCBI Taxonomy" id="252671"/>
    <lineage>
        <taxon>Eukaryota</taxon>
        <taxon>Metazoa</taxon>
        <taxon>Cnidaria</taxon>
        <taxon>Hydrozoa</taxon>
        <taxon>Hydroidolina</taxon>
        <taxon>Leptothecata</taxon>
        <taxon>Obeliida</taxon>
        <taxon>Clytiidae</taxon>
        <taxon>Clytia</taxon>
    </lineage>
</organism>
<evidence type="ECO:0000256" key="1">
    <source>
        <dbReference type="ARBA" id="ARBA00004123"/>
    </source>
</evidence>
<evidence type="ECO:0000259" key="9">
    <source>
        <dbReference type="Pfam" id="PF01433"/>
    </source>
</evidence>
<evidence type="ECO:0000256" key="8">
    <source>
        <dbReference type="SAM" id="MobiDB-lite"/>
    </source>
</evidence>
<dbReference type="InterPro" id="IPR014782">
    <property type="entry name" value="Peptidase_M1_dom"/>
</dbReference>
<dbReference type="PANTHER" id="PTHR15137:SF9">
    <property type="entry name" value="TRANSCRIPTION INITIATION FACTOR TFIID SUBUNIT 2"/>
    <property type="match status" value="1"/>
</dbReference>
<feature type="domain" description="Peptidase M1 membrane alanine aminopeptidase" evidence="9">
    <location>
        <begin position="276"/>
        <end position="388"/>
    </location>
</feature>
<dbReference type="InterPro" id="IPR016024">
    <property type="entry name" value="ARM-type_fold"/>
</dbReference>
<evidence type="ECO:0000313" key="12">
    <source>
        <dbReference type="EnsemblMetazoa" id="CLYHEMP008877.1"/>
    </source>
</evidence>
<keyword evidence="5" id="KW-0804">Transcription</keyword>
<dbReference type="InterPro" id="IPR027268">
    <property type="entry name" value="Peptidase_M4/M1_CTD_sf"/>
</dbReference>
<dbReference type="Proteomes" id="UP000594262">
    <property type="component" value="Unplaced"/>
</dbReference>
<dbReference type="InterPro" id="IPR037813">
    <property type="entry name" value="TAF2"/>
</dbReference>
<comment type="similarity">
    <text evidence="2">Belongs to the TAF2 family.</text>
</comment>
<dbReference type="Pfam" id="PF25316">
    <property type="entry name" value="TAF2_3rd"/>
    <property type="match status" value="1"/>
</dbReference>
<dbReference type="RefSeq" id="XP_066920111.1">
    <property type="nucleotide sequence ID" value="XM_067064010.1"/>
</dbReference>
<dbReference type="InterPro" id="IPR042097">
    <property type="entry name" value="Aminopeptidase_N-like_N_sf"/>
</dbReference>
<evidence type="ECO:0000256" key="3">
    <source>
        <dbReference type="ARBA" id="ARBA00017363"/>
    </source>
</evidence>
<reference evidence="12" key="1">
    <citation type="submission" date="2021-01" db="UniProtKB">
        <authorList>
            <consortium name="EnsemblMetazoa"/>
        </authorList>
    </citation>
    <scope>IDENTIFICATION</scope>
</reference>
<feature type="domain" description="Transcription initiation factor TFIID subunit 2 TPR repeats" evidence="11">
    <location>
        <begin position="644"/>
        <end position="1006"/>
    </location>
</feature>
<dbReference type="RefSeq" id="XP_066920110.1">
    <property type="nucleotide sequence ID" value="XM_067064009.1"/>
</dbReference>
<feature type="compositionally biased region" description="Low complexity" evidence="8">
    <location>
        <begin position="1097"/>
        <end position="1110"/>
    </location>
</feature>
<dbReference type="EnsemblMetazoa" id="CLYHEMT008877.1">
    <property type="protein sequence ID" value="CLYHEMP008877.1"/>
    <property type="gene ID" value="CLYHEMG008877"/>
</dbReference>
<evidence type="ECO:0000256" key="5">
    <source>
        <dbReference type="ARBA" id="ARBA00023163"/>
    </source>
</evidence>
<dbReference type="GeneID" id="136807424"/>
<dbReference type="SUPFAM" id="SSF48371">
    <property type="entry name" value="ARM repeat"/>
    <property type="match status" value="1"/>
</dbReference>
<keyword evidence="6" id="KW-0539">Nucleus</keyword>
<dbReference type="GO" id="GO:0003682">
    <property type="term" value="F:chromatin binding"/>
    <property type="evidence" value="ECO:0007669"/>
    <property type="project" value="TreeGrafter"/>
</dbReference>
<evidence type="ECO:0000259" key="10">
    <source>
        <dbReference type="Pfam" id="PF25316"/>
    </source>
</evidence>
<evidence type="ECO:0000256" key="2">
    <source>
        <dbReference type="ARBA" id="ARBA00010937"/>
    </source>
</evidence>
<dbReference type="CDD" id="cd09839">
    <property type="entry name" value="M1_like_TAF2"/>
    <property type="match status" value="1"/>
</dbReference>
<comment type="subcellular location">
    <subcellularLocation>
        <location evidence="1">Nucleus</location>
    </subcellularLocation>
</comment>
<dbReference type="Pfam" id="PF01433">
    <property type="entry name" value="Peptidase_M1"/>
    <property type="match status" value="1"/>
</dbReference>
<dbReference type="GO" id="GO:0005669">
    <property type="term" value="C:transcription factor TFIID complex"/>
    <property type="evidence" value="ECO:0007669"/>
    <property type="project" value="InterPro"/>
</dbReference>
<dbReference type="GO" id="GO:0006367">
    <property type="term" value="P:transcription initiation at RNA polymerase II promoter"/>
    <property type="evidence" value="ECO:0007669"/>
    <property type="project" value="TreeGrafter"/>
</dbReference>
<evidence type="ECO:0000256" key="4">
    <source>
        <dbReference type="ARBA" id="ARBA00023015"/>
    </source>
</evidence>
<feature type="region of interest" description="Disordered" evidence="8">
    <location>
        <begin position="1012"/>
        <end position="1031"/>
    </location>
</feature>
<name>A0A7M5UCC3_9CNID</name>
<dbReference type="AlphaFoldDB" id="A0A7M5UCC3"/>
<evidence type="ECO:0000259" key="11">
    <source>
        <dbReference type="Pfam" id="PF25577"/>
    </source>
</evidence>